<feature type="transmembrane region" description="Helical" evidence="2">
    <location>
        <begin position="204"/>
        <end position="223"/>
    </location>
</feature>
<accession>A0A1H9WT78</accession>
<reference evidence="3 4" key="1">
    <citation type="submission" date="2016-10" db="EMBL/GenBank/DDBJ databases">
        <authorList>
            <person name="de Groot N.N."/>
        </authorList>
    </citation>
    <scope>NUCLEOTIDE SEQUENCE [LARGE SCALE GENOMIC DNA]</scope>
    <source>
        <strain evidence="3 4">AR40</strain>
    </source>
</reference>
<dbReference type="EMBL" id="FOGJ01000034">
    <property type="protein sequence ID" value="SES37138.1"/>
    <property type="molecule type" value="Genomic_DNA"/>
</dbReference>
<feature type="transmembrane region" description="Helical" evidence="2">
    <location>
        <begin position="81"/>
        <end position="101"/>
    </location>
</feature>
<feature type="compositionally biased region" description="Basic and acidic residues" evidence="1">
    <location>
        <begin position="572"/>
        <end position="595"/>
    </location>
</feature>
<feature type="transmembrane region" description="Helical" evidence="2">
    <location>
        <begin position="259"/>
        <end position="275"/>
    </location>
</feature>
<feature type="transmembrane region" description="Helical" evidence="2">
    <location>
        <begin position="45"/>
        <end position="69"/>
    </location>
</feature>
<organism evidence="3 4">
    <name type="scientific">Butyrivibrio fibrisolvens</name>
    <dbReference type="NCBI Taxonomy" id="831"/>
    <lineage>
        <taxon>Bacteria</taxon>
        <taxon>Bacillati</taxon>
        <taxon>Bacillota</taxon>
        <taxon>Clostridia</taxon>
        <taxon>Lachnospirales</taxon>
        <taxon>Lachnospiraceae</taxon>
        <taxon>Butyrivibrio</taxon>
    </lineage>
</organism>
<feature type="transmembrane region" description="Helical" evidence="2">
    <location>
        <begin position="12"/>
        <end position="33"/>
    </location>
</feature>
<name>A0A1H9WT78_BUTFI</name>
<dbReference type="AlphaFoldDB" id="A0A1H9WT78"/>
<dbReference type="Proteomes" id="UP000182584">
    <property type="component" value="Unassembled WGS sequence"/>
</dbReference>
<feature type="transmembrane region" description="Helical" evidence="2">
    <location>
        <begin position="365"/>
        <end position="383"/>
    </location>
</feature>
<feature type="compositionally biased region" description="Basic and acidic residues" evidence="1">
    <location>
        <begin position="473"/>
        <end position="499"/>
    </location>
</feature>
<keyword evidence="2" id="KW-0812">Transmembrane</keyword>
<sequence>MILKKDVSSYVIWALFATFNVLLIAVFGLYSGLFPTSDTTETMLFTGLFTALVTGTCLVVSFLIDRLSVYFMQGKKLNSNLIYLILFVLVLIGGIVLRSIILYNEGVYIKTGVMLFETASVTKGGIITADSIWKLFYLVIMRTVLYFTGDIVIAAIVYQIAIRMIFFILIGVAVRIMTGRVASLIVLSLLMFIPPFITVHILDAASFFEIFVALELIFLAIYFKNMTRAKKSQSAVRFLLYFLLGIGLGALFYIDAGTILFWSPMLLLLFVFKKIKEVLKSFACIIPGAACGFVLTLIVWDGYDVIGPALYRWSSKYFADVLSIESFEVIGESSSSVYAALYLILAIIMLCSSFAFLFHKKTTRLAPVMLPALLVCIVSPVMGETGVNTLRMMTLMCIIVIGGGLACMFTSYDTSDFELLFGNDDFDDASENEEDVVVFEPLDEGADDSLKAEGDEEKSEDEQTAEESEDEQSIERSEDKQTVGKSEDEQAKEKSEIKQTAEGSEDEQSIERSEDKQTVGKSEDEQAKEKSEIKQTAEGSEDEQSIEKAEEENPIEDAEKDTSNKNAGEPEDNQKKENIEKGQKLEDIQSDDRNSFKALENGADLLDNTTDIKVADANKPDDLDLSLKGTLDPSFDDEKITRFVPEGMVVPMDTEEDELPRLGKQEFLERRRTMSKMHNPSGKLKVGRKVITNREFDVDVSAGDDFDLF</sequence>
<feature type="compositionally biased region" description="Acidic residues" evidence="1">
    <location>
        <begin position="454"/>
        <end position="472"/>
    </location>
</feature>
<feature type="compositionally biased region" description="Basic and acidic residues" evidence="1">
    <location>
        <begin position="509"/>
        <end position="535"/>
    </location>
</feature>
<dbReference type="RefSeq" id="WP_074758576.1">
    <property type="nucleotide sequence ID" value="NZ_FOGJ01000034.1"/>
</dbReference>
<dbReference type="eggNOG" id="ENOG5033H9I">
    <property type="taxonomic scope" value="Bacteria"/>
</dbReference>
<evidence type="ECO:0000313" key="4">
    <source>
        <dbReference type="Proteomes" id="UP000182584"/>
    </source>
</evidence>
<feature type="transmembrane region" description="Helical" evidence="2">
    <location>
        <begin position="235"/>
        <end position="253"/>
    </location>
</feature>
<feature type="transmembrane region" description="Helical" evidence="2">
    <location>
        <begin position="282"/>
        <end position="300"/>
    </location>
</feature>
<evidence type="ECO:0000313" key="3">
    <source>
        <dbReference type="EMBL" id="SES37138.1"/>
    </source>
</evidence>
<evidence type="ECO:0000256" key="1">
    <source>
        <dbReference type="SAM" id="MobiDB-lite"/>
    </source>
</evidence>
<protein>
    <submittedName>
        <fullName evidence="3">Uncharacterized protein</fullName>
    </submittedName>
</protein>
<dbReference type="OrthoDB" id="1998531at2"/>
<feature type="compositionally biased region" description="Acidic residues" evidence="1">
    <location>
        <begin position="539"/>
        <end position="559"/>
    </location>
</feature>
<feature type="compositionally biased region" description="Acidic residues" evidence="1">
    <location>
        <begin position="438"/>
        <end position="447"/>
    </location>
</feature>
<feature type="transmembrane region" description="Helical" evidence="2">
    <location>
        <begin position="337"/>
        <end position="358"/>
    </location>
</feature>
<keyword evidence="2" id="KW-0472">Membrane</keyword>
<gene>
    <name evidence="3" type="ORF">SAMN04487884_13411</name>
</gene>
<feature type="region of interest" description="Disordered" evidence="1">
    <location>
        <begin position="438"/>
        <end position="596"/>
    </location>
</feature>
<feature type="transmembrane region" description="Helical" evidence="2">
    <location>
        <begin position="181"/>
        <end position="198"/>
    </location>
</feature>
<feature type="transmembrane region" description="Helical" evidence="2">
    <location>
        <begin position="151"/>
        <end position="174"/>
    </location>
</feature>
<keyword evidence="2" id="KW-1133">Transmembrane helix</keyword>
<evidence type="ECO:0000256" key="2">
    <source>
        <dbReference type="SAM" id="Phobius"/>
    </source>
</evidence>
<proteinExistence type="predicted"/>